<feature type="region of interest" description="Disordered" evidence="1">
    <location>
        <begin position="238"/>
        <end position="316"/>
    </location>
</feature>
<accession>A0A6P6S435</accession>
<dbReference type="SUPFAM" id="SSF55961">
    <property type="entry name" value="Bet v1-like"/>
    <property type="match status" value="1"/>
</dbReference>
<gene>
    <name evidence="3" type="primary">LOC34620280</name>
</gene>
<evidence type="ECO:0000313" key="2">
    <source>
        <dbReference type="Proteomes" id="UP000515125"/>
    </source>
</evidence>
<evidence type="ECO:0000313" key="3">
    <source>
        <dbReference type="RefSeq" id="XP_026194477.1"/>
    </source>
</evidence>
<organism evidence="2 3">
    <name type="scientific">Cyclospora cayetanensis</name>
    <dbReference type="NCBI Taxonomy" id="88456"/>
    <lineage>
        <taxon>Eukaryota</taxon>
        <taxon>Sar</taxon>
        <taxon>Alveolata</taxon>
        <taxon>Apicomplexa</taxon>
        <taxon>Conoidasida</taxon>
        <taxon>Coccidia</taxon>
        <taxon>Eucoccidiorida</taxon>
        <taxon>Eimeriorina</taxon>
        <taxon>Eimeriidae</taxon>
        <taxon>Cyclospora</taxon>
    </lineage>
</organism>
<dbReference type="AlphaFoldDB" id="A0A6P6S435"/>
<feature type="compositionally biased region" description="Low complexity" evidence="1">
    <location>
        <begin position="99"/>
        <end position="120"/>
    </location>
</feature>
<feature type="compositionally biased region" description="Polar residues" evidence="1">
    <location>
        <begin position="238"/>
        <end position="253"/>
    </location>
</feature>
<reference evidence="3" key="1">
    <citation type="submission" date="2025-08" db="UniProtKB">
        <authorList>
            <consortium name="RefSeq"/>
        </authorList>
    </citation>
    <scope>IDENTIFICATION</scope>
</reference>
<keyword evidence="2" id="KW-1185">Reference proteome</keyword>
<proteinExistence type="predicted"/>
<feature type="compositionally biased region" description="Low complexity" evidence="1">
    <location>
        <begin position="7"/>
        <end position="20"/>
    </location>
</feature>
<feature type="compositionally biased region" description="Basic and acidic residues" evidence="1">
    <location>
        <begin position="21"/>
        <end position="33"/>
    </location>
</feature>
<dbReference type="RefSeq" id="XP_026194477.1">
    <property type="nucleotide sequence ID" value="XM_026338692.1"/>
</dbReference>
<dbReference type="GeneID" id="34620280"/>
<dbReference type="OrthoDB" id="360784at2759"/>
<evidence type="ECO:0000256" key="1">
    <source>
        <dbReference type="SAM" id="MobiDB-lite"/>
    </source>
</evidence>
<name>A0A6P6S435_9EIME</name>
<sequence length="866" mass="93736">MACLSCCKGSASKAKSLDASATDKKGEEQRYQHDTTAAPKHGATAGDTLTFAGGDQSPEAAQINGATQSAAVTTTDKNEWNRQQLQEQVQQHQIPMLQQTQQGEVLQEQQQQQEAATNAAADDDNTEFHSAVEAPSPPQISITPIAAGEQHMRQQQQMEAAKDLPTRSHSPVSAESSPPAAAATARASEAPQSEAPVSASANAQGEGLSATLSRIMQQSLEDPGGVWKRLVTCLTPGGSSAATDQAVPTSQTPEAAETVEPGDATLLPRTPRAGRTENASGEHTDNVDGVSPVPGETETVPSSNKCSDESSFKGDHVPDSAEAAILLKQEERAEAVEFSTGDPTADGAIAEAAIVAAVAEGQSSTSVSKLRSRAQSTKMSLEQVLAKKWKQLMFYVEEELLFKAYQYLLNVEQQVEQRQLLLQQNQMDEQQLLTAFQDQLNGDQRIVNLRAKIAIALTMLDQFHLGQLRAICEDPRLSFTDSIGALMQHSISWGGSASAVGASPPLQITQHRDPSKTAGPHGGPQGSSHAGPQGSPQAGTQGGSLMGAHGLVPESSAPAAGDSFRSNNSATDGGALPERKVSATKIKMGLRSMGRKMSLTRRTSLNSRRSSTKKILTLKHSSDEEGWIREKGKYLDLSYRVEKDTSVSIKVRGKLPCRLFQVLSILNESDLAGNWAPMFKSAEKVHTYSRASQLIRQVFDYPLLGAKETIMYSFGANALEECGAVIIFCRSPPEGATEFMGKPIPKKGKVTRIQSANLVFLLYPISEGKQTTLELYGNFFHGLRYVPMRIITYVVKKVVRGMFVSIAKQCQHFATSLYKERVEANPDFYCWMRDCIEDFVAGETAHHFKQLESISLCSFNYEEFQD</sequence>
<dbReference type="InterPro" id="IPR023393">
    <property type="entry name" value="START-like_dom_sf"/>
</dbReference>
<feature type="region of interest" description="Disordered" evidence="1">
    <location>
        <begin position="1"/>
        <end position="72"/>
    </location>
</feature>
<feature type="compositionally biased region" description="Basic and acidic residues" evidence="1">
    <location>
        <begin position="306"/>
        <end position="316"/>
    </location>
</feature>
<protein>
    <submittedName>
        <fullName evidence="3">Uncharacterized protein LOC34620280</fullName>
    </submittedName>
</protein>
<dbReference type="Proteomes" id="UP000515125">
    <property type="component" value="Unplaced"/>
</dbReference>
<dbReference type="Gene3D" id="3.30.530.20">
    <property type="match status" value="1"/>
</dbReference>
<feature type="region of interest" description="Disordered" evidence="1">
    <location>
        <begin position="99"/>
        <end position="205"/>
    </location>
</feature>
<feature type="compositionally biased region" description="Low complexity" evidence="1">
    <location>
        <begin position="168"/>
        <end position="193"/>
    </location>
</feature>
<feature type="compositionally biased region" description="Polar residues" evidence="1">
    <location>
        <begin position="526"/>
        <end position="539"/>
    </location>
</feature>
<feature type="region of interest" description="Disordered" evidence="1">
    <location>
        <begin position="501"/>
        <end position="583"/>
    </location>
</feature>